<sequence>LCRFCKSKVESPEHALLECTCVSSLELTNLRDTFRAKLFCNSPKLQNLHQRLTSENFLKAVIYSQPNIALVAKSAYDVLEIFYAVPVIRP</sequence>
<dbReference type="Proteomes" id="UP001362999">
    <property type="component" value="Unassembled WGS sequence"/>
</dbReference>
<dbReference type="AlphaFoldDB" id="A0AAV9ZJY6"/>
<name>A0AAV9ZJY6_9AGAR</name>
<proteinExistence type="predicted"/>
<evidence type="ECO:0000313" key="2">
    <source>
        <dbReference type="Proteomes" id="UP001362999"/>
    </source>
</evidence>
<gene>
    <name evidence="1" type="ORF">R3P38DRAFT_2377355</name>
</gene>
<accession>A0AAV9ZJY6</accession>
<reference evidence="1 2" key="1">
    <citation type="journal article" date="2024" name="J Genomics">
        <title>Draft genome sequencing and assembly of Favolaschia claudopus CIRM-BRFM 2984 isolated from oak limbs.</title>
        <authorList>
            <person name="Navarro D."/>
            <person name="Drula E."/>
            <person name="Chaduli D."/>
            <person name="Cazenave R."/>
            <person name="Ahrendt S."/>
            <person name="Wang J."/>
            <person name="Lipzen A."/>
            <person name="Daum C."/>
            <person name="Barry K."/>
            <person name="Grigoriev I.V."/>
            <person name="Favel A."/>
            <person name="Rosso M.N."/>
            <person name="Martin F."/>
        </authorList>
    </citation>
    <scope>NUCLEOTIDE SEQUENCE [LARGE SCALE GENOMIC DNA]</scope>
    <source>
        <strain evidence="1 2">CIRM-BRFM 2984</strain>
    </source>
</reference>
<dbReference type="EMBL" id="JAWWNJ010000137">
    <property type="protein sequence ID" value="KAK6984528.1"/>
    <property type="molecule type" value="Genomic_DNA"/>
</dbReference>
<protein>
    <submittedName>
        <fullName evidence="1">Uncharacterized protein</fullName>
    </submittedName>
</protein>
<keyword evidence="2" id="KW-1185">Reference proteome</keyword>
<organism evidence="1 2">
    <name type="scientific">Favolaschia claudopus</name>
    <dbReference type="NCBI Taxonomy" id="2862362"/>
    <lineage>
        <taxon>Eukaryota</taxon>
        <taxon>Fungi</taxon>
        <taxon>Dikarya</taxon>
        <taxon>Basidiomycota</taxon>
        <taxon>Agaricomycotina</taxon>
        <taxon>Agaricomycetes</taxon>
        <taxon>Agaricomycetidae</taxon>
        <taxon>Agaricales</taxon>
        <taxon>Marasmiineae</taxon>
        <taxon>Mycenaceae</taxon>
        <taxon>Favolaschia</taxon>
    </lineage>
</organism>
<feature type="non-terminal residue" evidence="1">
    <location>
        <position position="90"/>
    </location>
</feature>
<evidence type="ECO:0000313" key="1">
    <source>
        <dbReference type="EMBL" id="KAK6984528.1"/>
    </source>
</evidence>
<feature type="non-terminal residue" evidence="1">
    <location>
        <position position="1"/>
    </location>
</feature>
<comment type="caution">
    <text evidence="1">The sequence shown here is derived from an EMBL/GenBank/DDBJ whole genome shotgun (WGS) entry which is preliminary data.</text>
</comment>